<feature type="signal peptide" evidence="1">
    <location>
        <begin position="1"/>
        <end position="20"/>
    </location>
</feature>
<comment type="caution">
    <text evidence="2">The sequence shown here is derived from an EMBL/GenBank/DDBJ whole genome shotgun (WGS) entry which is preliminary data.</text>
</comment>
<evidence type="ECO:0000256" key="1">
    <source>
        <dbReference type="SAM" id="SignalP"/>
    </source>
</evidence>
<dbReference type="EMBL" id="JADILX010000098">
    <property type="protein sequence ID" value="MBO8486114.1"/>
    <property type="molecule type" value="Genomic_DNA"/>
</dbReference>
<name>A0A9D9J470_9BACT</name>
<reference evidence="2" key="1">
    <citation type="submission" date="2020-10" db="EMBL/GenBank/DDBJ databases">
        <authorList>
            <person name="Gilroy R."/>
        </authorList>
    </citation>
    <scope>NUCLEOTIDE SEQUENCE</scope>
    <source>
        <strain evidence="2">B2-16538</strain>
    </source>
</reference>
<dbReference type="PROSITE" id="PS51257">
    <property type="entry name" value="PROKAR_LIPOPROTEIN"/>
    <property type="match status" value="1"/>
</dbReference>
<keyword evidence="1" id="KW-0732">Signal</keyword>
<accession>A0A9D9J470</accession>
<protein>
    <recommendedName>
        <fullName evidence="4">Lipoprotein</fullName>
    </recommendedName>
</protein>
<dbReference type="Proteomes" id="UP000823750">
    <property type="component" value="Unassembled WGS sequence"/>
</dbReference>
<gene>
    <name evidence="2" type="ORF">IAB78_06790</name>
</gene>
<proteinExistence type="predicted"/>
<dbReference type="AlphaFoldDB" id="A0A9D9J470"/>
<sequence>MRKYLFYIFMALVCAACTLAGCRKNDGNESKGPNVEGVFWFEEKESDPGVMTGLYLKDGNMSYYAYAKSDDGAAILSEVTRKFVKKGNIVLTFPLGAYTIVKNEDGTSGTINSPLGKIEYSGLTENSVFFVSYDSEGNEPVRMQLYTLEYLGFPVTGIVE</sequence>
<evidence type="ECO:0000313" key="3">
    <source>
        <dbReference type="Proteomes" id="UP000823750"/>
    </source>
</evidence>
<reference evidence="2" key="2">
    <citation type="journal article" date="2021" name="PeerJ">
        <title>Extensive microbial diversity within the chicken gut microbiome revealed by metagenomics and culture.</title>
        <authorList>
            <person name="Gilroy R."/>
            <person name="Ravi A."/>
            <person name="Getino M."/>
            <person name="Pursley I."/>
            <person name="Horton D.L."/>
            <person name="Alikhan N.F."/>
            <person name="Baker D."/>
            <person name="Gharbi K."/>
            <person name="Hall N."/>
            <person name="Watson M."/>
            <person name="Adriaenssens E.M."/>
            <person name="Foster-Nyarko E."/>
            <person name="Jarju S."/>
            <person name="Secka A."/>
            <person name="Antonio M."/>
            <person name="Oren A."/>
            <person name="Chaudhuri R.R."/>
            <person name="La Ragione R."/>
            <person name="Hildebrand F."/>
            <person name="Pallen M.J."/>
        </authorList>
    </citation>
    <scope>NUCLEOTIDE SEQUENCE</scope>
    <source>
        <strain evidence="2">B2-16538</strain>
    </source>
</reference>
<evidence type="ECO:0000313" key="2">
    <source>
        <dbReference type="EMBL" id="MBO8486114.1"/>
    </source>
</evidence>
<evidence type="ECO:0008006" key="4">
    <source>
        <dbReference type="Google" id="ProtNLM"/>
    </source>
</evidence>
<feature type="chain" id="PRO_5038410208" description="Lipoprotein" evidence="1">
    <location>
        <begin position="21"/>
        <end position="160"/>
    </location>
</feature>
<organism evidence="2 3">
    <name type="scientific">Candidatus Cryptobacteroides excrementavium</name>
    <dbReference type="NCBI Taxonomy" id="2840759"/>
    <lineage>
        <taxon>Bacteria</taxon>
        <taxon>Pseudomonadati</taxon>
        <taxon>Bacteroidota</taxon>
        <taxon>Bacteroidia</taxon>
        <taxon>Bacteroidales</taxon>
        <taxon>Candidatus Cryptobacteroides</taxon>
    </lineage>
</organism>